<dbReference type="InterPro" id="IPR005122">
    <property type="entry name" value="Uracil-DNA_glycosylase-like"/>
</dbReference>
<keyword evidence="8" id="KW-0234">DNA repair</keyword>
<keyword evidence="6" id="KW-0227">DNA damage</keyword>
<dbReference type="PROSITE" id="PS00130">
    <property type="entry name" value="U_DNA_GLYCOSYLASE"/>
    <property type="match status" value="1"/>
</dbReference>
<dbReference type="SUPFAM" id="SSF52141">
    <property type="entry name" value="Uracil-DNA glycosylase-like"/>
    <property type="match status" value="1"/>
</dbReference>
<comment type="similarity">
    <text evidence="3">Belongs to the uracil-DNA glycosylase (UDG) superfamily. UNG family.</text>
</comment>
<dbReference type="InterPro" id="IPR002043">
    <property type="entry name" value="UDG_fam1"/>
</dbReference>
<evidence type="ECO:0000259" key="10">
    <source>
        <dbReference type="SMART" id="SM00986"/>
    </source>
</evidence>
<evidence type="ECO:0000256" key="4">
    <source>
        <dbReference type="ARBA" id="ARBA00012030"/>
    </source>
</evidence>
<dbReference type="InterPro" id="IPR036895">
    <property type="entry name" value="Uracil-DNA_glycosylase-like_sf"/>
</dbReference>
<dbReference type="GO" id="GO:0097510">
    <property type="term" value="P:base-excision repair, AP site formation via deaminated base removal"/>
    <property type="evidence" value="ECO:0007669"/>
    <property type="project" value="TreeGrafter"/>
</dbReference>
<proteinExistence type="inferred from homology"/>
<dbReference type="CDD" id="cd10027">
    <property type="entry name" value="UDG-F1-like"/>
    <property type="match status" value="1"/>
</dbReference>
<dbReference type="SMART" id="SM00987">
    <property type="entry name" value="UreE_C"/>
    <property type="match status" value="1"/>
</dbReference>
<evidence type="ECO:0000256" key="3">
    <source>
        <dbReference type="ARBA" id="ARBA00008184"/>
    </source>
</evidence>
<comment type="catalytic activity">
    <reaction evidence="1">
        <text>Hydrolyzes single-stranded DNA or mismatched double-stranded DNA and polynucleotides, releasing free uracil.</text>
        <dbReference type="EC" id="3.2.2.27"/>
    </reaction>
</comment>
<dbReference type="RefSeq" id="WP_187078256.1">
    <property type="nucleotide sequence ID" value="NZ_JACORT010000011.1"/>
</dbReference>
<protein>
    <recommendedName>
        <fullName evidence="5">Uracil-DNA glycosylase</fullName>
        <ecNumber evidence="4">3.2.2.27</ecNumber>
    </recommendedName>
</protein>
<gene>
    <name evidence="11" type="ORF">H8N03_21385</name>
</gene>
<sequence>MATQSPLGFEDITGPLTRPLSAAWQDLPPAWRALCEGLDAHAAAIARKVDADAKSGTVAPARPFRAFELVAPQDVRLVVIGQDPYPRPGDATGLAFCSLKGIPASMRNVYKAFETHLPGFSRPRIADLEPWARQGVLLLNVALTVRQGEIGSHMKVGWQDWTMGVVRALYRTRVDAGQDVPVAWLWGKPAQEFFDATVAGLPVPAERVLRSRHPSNDFKQEFVQQAAAHLARLQELLDPPIRW</sequence>
<comment type="caution">
    <text evidence="11">The sequence shown here is derived from an EMBL/GenBank/DDBJ whole genome shotgun (WGS) entry which is preliminary data.</text>
</comment>
<dbReference type="PANTHER" id="PTHR11264:SF0">
    <property type="entry name" value="URACIL-DNA GLYCOSYLASE"/>
    <property type="match status" value="1"/>
</dbReference>
<dbReference type="AlphaFoldDB" id="A0A923MTE9"/>
<evidence type="ECO:0000256" key="7">
    <source>
        <dbReference type="ARBA" id="ARBA00022801"/>
    </source>
</evidence>
<evidence type="ECO:0000256" key="5">
    <source>
        <dbReference type="ARBA" id="ARBA00018429"/>
    </source>
</evidence>
<evidence type="ECO:0000313" key="12">
    <source>
        <dbReference type="Proteomes" id="UP000608513"/>
    </source>
</evidence>
<evidence type="ECO:0000313" key="11">
    <source>
        <dbReference type="EMBL" id="MBC5785507.1"/>
    </source>
</evidence>
<dbReference type="Gene3D" id="3.40.470.10">
    <property type="entry name" value="Uracil-DNA glycosylase-like domain"/>
    <property type="match status" value="1"/>
</dbReference>
<keyword evidence="7" id="KW-0378">Hydrolase</keyword>
<name>A0A923MTE9_9BURK</name>
<evidence type="ECO:0000256" key="9">
    <source>
        <dbReference type="PROSITE-ProRule" id="PRU10072"/>
    </source>
</evidence>
<dbReference type="Pfam" id="PF03167">
    <property type="entry name" value="UDG"/>
    <property type="match status" value="1"/>
</dbReference>
<accession>A0A923MTE9</accession>
<comment type="function">
    <text evidence="2">Excises uracil residues from the DNA which can arise as a result of misincorporation of dUMP residues by DNA polymerase or due to deamination of cytosine.</text>
</comment>
<dbReference type="SMART" id="SM00986">
    <property type="entry name" value="UDG"/>
    <property type="match status" value="1"/>
</dbReference>
<dbReference type="EMBL" id="JACORT010000011">
    <property type="protein sequence ID" value="MBC5785507.1"/>
    <property type="molecule type" value="Genomic_DNA"/>
</dbReference>
<evidence type="ECO:0000256" key="8">
    <source>
        <dbReference type="ARBA" id="ARBA00023204"/>
    </source>
</evidence>
<feature type="active site" description="Proton acceptor" evidence="9">
    <location>
        <position position="83"/>
    </location>
</feature>
<evidence type="ECO:0000256" key="1">
    <source>
        <dbReference type="ARBA" id="ARBA00001400"/>
    </source>
</evidence>
<dbReference type="Proteomes" id="UP000608513">
    <property type="component" value="Unassembled WGS sequence"/>
</dbReference>
<organism evidence="11 12">
    <name type="scientific">Ramlibacter cellulosilyticus</name>
    <dbReference type="NCBI Taxonomy" id="2764187"/>
    <lineage>
        <taxon>Bacteria</taxon>
        <taxon>Pseudomonadati</taxon>
        <taxon>Pseudomonadota</taxon>
        <taxon>Betaproteobacteria</taxon>
        <taxon>Burkholderiales</taxon>
        <taxon>Comamonadaceae</taxon>
        <taxon>Ramlibacter</taxon>
    </lineage>
</organism>
<feature type="domain" description="Uracil-DNA glycosylase-like" evidence="10">
    <location>
        <begin position="68"/>
        <end position="227"/>
    </location>
</feature>
<keyword evidence="12" id="KW-1185">Reference proteome</keyword>
<dbReference type="GO" id="GO:0004844">
    <property type="term" value="F:uracil DNA N-glycosylase activity"/>
    <property type="evidence" value="ECO:0007669"/>
    <property type="project" value="UniProtKB-EC"/>
</dbReference>
<reference evidence="11" key="1">
    <citation type="submission" date="2020-08" db="EMBL/GenBank/DDBJ databases">
        <title>Ramlibacter sp. USB13 16S ribosomal RNA gene genome sequencing and assembly.</title>
        <authorList>
            <person name="Kang M."/>
        </authorList>
    </citation>
    <scope>NUCLEOTIDE SEQUENCE</scope>
    <source>
        <strain evidence="11">USB13</strain>
    </source>
</reference>
<evidence type="ECO:0000256" key="6">
    <source>
        <dbReference type="ARBA" id="ARBA00022763"/>
    </source>
</evidence>
<dbReference type="InterPro" id="IPR018085">
    <property type="entry name" value="Ura-DNA_Glyclase_AS"/>
</dbReference>
<dbReference type="EC" id="3.2.2.27" evidence="4"/>
<evidence type="ECO:0000256" key="2">
    <source>
        <dbReference type="ARBA" id="ARBA00002631"/>
    </source>
</evidence>
<dbReference type="PANTHER" id="PTHR11264">
    <property type="entry name" value="URACIL-DNA GLYCOSYLASE"/>
    <property type="match status" value="1"/>
</dbReference>